<dbReference type="InterPro" id="IPR011009">
    <property type="entry name" value="Kinase-like_dom_sf"/>
</dbReference>
<evidence type="ECO:0000256" key="1">
    <source>
        <dbReference type="ARBA" id="ARBA00004613"/>
    </source>
</evidence>
<evidence type="ECO:0000259" key="6">
    <source>
        <dbReference type="Pfam" id="PF12260"/>
    </source>
</evidence>
<evidence type="ECO:0000256" key="4">
    <source>
        <dbReference type="ARBA" id="ARBA00022729"/>
    </source>
</evidence>
<protein>
    <recommendedName>
        <fullName evidence="6">FAM69 protein-kinase domain-containing protein</fullName>
    </recommendedName>
</protein>
<gene>
    <name evidence="7" type="ORF">E2986_07363</name>
</gene>
<keyword evidence="8" id="KW-1185">Reference proteome</keyword>
<dbReference type="SUPFAM" id="SSF56112">
    <property type="entry name" value="Protein kinase-like (PK-like)"/>
    <property type="match status" value="1"/>
</dbReference>
<keyword evidence="5" id="KW-0812">Transmembrane</keyword>
<comment type="subcellular location">
    <subcellularLocation>
        <location evidence="1">Secreted</location>
    </subcellularLocation>
</comment>
<comment type="similarity">
    <text evidence="2">Belongs to the DIPK family.</text>
</comment>
<keyword evidence="5" id="KW-0472">Membrane</keyword>
<name>A0A833S4T5_9HYME</name>
<evidence type="ECO:0000256" key="3">
    <source>
        <dbReference type="ARBA" id="ARBA00022525"/>
    </source>
</evidence>
<dbReference type="PANTHER" id="PTHR32073:SF7">
    <property type="entry name" value="GH11358P"/>
    <property type="match status" value="1"/>
</dbReference>
<dbReference type="OrthoDB" id="10035316at2759"/>
<reference evidence="7" key="1">
    <citation type="submission" date="2019-11" db="EMBL/GenBank/DDBJ databases">
        <title>The nuclear and mitochondrial genomes of Frieseomelitta varia - a highly eusocial stingless bee (Meliponini) with a permanently sterile worker caste.</title>
        <authorList>
            <person name="Freitas F.C.P."/>
            <person name="Lourenco A.P."/>
            <person name="Nunes F.M.F."/>
            <person name="Paschoal A.R."/>
            <person name="Abreu F.C.P."/>
            <person name="Barbin F.O."/>
            <person name="Bataglia L."/>
            <person name="Cardoso-Junior C.A.M."/>
            <person name="Cervoni M.S."/>
            <person name="Silva S.R."/>
            <person name="Dalarmi F."/>
            <person name="Del Lama M.A."/>
            <person name="Depintor T.S."/>
            <person name="Ferreira K.M."/>
            <person name="Goria P.S."/>
            <person name="Jaskot M.C."/>
            <person name="Lago D.C."/>
            <person name="Luna-Lucena D."/>
            <person name="Moda L.M."/>
            <person name="Nascimento L."/>
            <person name="Pedrino M."/>
            <person name="Rabico F.O."/>
            <person name="Sanches F.C."/>
            <person name="Santos D.E."/>
            <person name="Santos C.G."/>
            <person name="Vieira J."/>
            <person name="Lopes T.F."/>
            <person name="Barchuk A.R."/>
            <person name="Hartfelder K."/>
            <person name="Simoes Z.L.P."/>
            <person name="Bitondi M.M.G."/>
            <person name="Pinheiro D.G."/>
        </authorList>
    </citation>
    <scope>NUCLEOTIDE SEQUENCE</scope>
    <source>
        <strain evidence="7">USP_RPSP 00005682</strain>
        <tissue evidence="7">Whole individual</tissue>
    </source>
</reference>
<sequence length="415" mass="48000">MLLSYIYNILKFKKWEILSFLAILIALKWFTIFTFQPNIHHSIELHKCPVCFGISACNYIHEVDIALRDVYSVFAYFFGIKNVFFGVFNESRVVLKKLAQNFELDEFDRMICEDEAFSDVCTKSIKRTDYKINTNFREFVEKEISTSPIRNNFNGLKLCPTVRHLNALLNNVYYNERDTDRKILDVYIWVLTVLNPEPLILQILSADEGWPVSKYFGACGRIVVEEYVGLPLTAYYNEPWLRRAKLASSLLDAAYKFTYKNENFGFYLTDVSADNVAVDSADNIKFVDLENIIVVDKSITPTERSTTWNQLQVNTENFSCPECLAFSSTDICNHKVSDHNYYAICKILLTLNMNNSILPGGLLHDMPADIFESYPDIQHLIQQCVHPQTPLSRIDAAIELKKLLDIIIQKHKRIK</sequence>
<dbReference type="InterPro" id="IPR022049">
    <property type="entry name" value="FAM69_kinase_dom"/>
</dbReference>
<evidence type="ECO:0000313" key="7">
    <source>
        <dbReference type="EMBL" id="KAF3427412.1"/>
    </source>
</evidence>
<dbReference type="AlphaFoldDB" id="A0A833S4T5"/>
<dbReference type="GO" id="GO:0005576">
    <property type="term" value="C:extracellular region"/>
    <property type="evidence" value="ECO:0007669"/>
    <property type="project" value="UniProtKB-SubCell"/>
</dbReference>
<organism evidence="7 8">
    <name type="scientific">Frieseomelitta varia</name>
    <dbReference type="NCBI Taxonomy" id="561572"/>
    <lineage>
        <taxon>Eukaryota</taxon>
        <taxon>Metazoa</taxon>
        <taxon>Ecdysozoa</taxon>
        <taxon>Arthropoda</taxon>
        <taxon>Hexapoda</taxon>
        <taxon>Insecta</taxon>
        <taxon>Pterygota</taxon>
        <taxon>Neoptera</taxon>
        <taxon>Endopterygota</taxon>
        <taxon>Hymenoptera</taxon>
        <taxon>Apocrita</taxon>
        <taxon>Aculeata</taxon>
        <taxon>Apoidea</taxon>
        <taxon>Anthophila</taxon>
        <taxon>Apidae</taxon>
        <taxon>Frieseomelitta</taxon>
    </lineage>
</organism>
<dbReference type="Pfam" id="PF12260">
    <property type="entry name" value="PIP49_C"/>
    <property type="match status" value="1"/>
</dbReference>
<proteinExistence type="inferred from homology"/>
<dbReference type="Proteomes" id="UP000655588">
    <property type="component" value="Unassembled WGS sequence"/>
</dbReference>
<evidence type="ECO:0000256" key="5">
    <source>
        <dbReference type="SAM" id="Phobius"/>
    </source>
</evidence>
<evidence type="ECO:0000313" key="8">
    <source>
        <dbReference type="Proteomes" id="UP000655588"/>
    </source>
</evidence>
<keyword evidence="3" id="KW-0964">Secreted</keyword>
<feature type="transmembrane region" description="Helical" evidence="5">
    <location>
        <begin position="17"/>
        <end position="35"/>
    </location>
</feature>
<feature type="domain" description="FAM69 protein-kinase" evidence="6">
    <location>
        <begin position="189"/>
        <end position="386"/>
    </location>
</feature>
<keyword evidence="4" id="KW-0732">Signal</keyword>
<accession>A0A833S4T5</accession>
<evidence type="ECO:0000256" key="2">
    <source>
        <dbReference type="ARBA" id="ARBA00006338"/>
    </source>
</evidence>
<comment type="caution">
    <text evidence="7">The sequence shown here is derived from an EMBL/GenBank/DDBJ whole genome shotgun (WGS) entry which is preliminary data.</text>
</comment>
<keyword evidence="5" id="KW-1133">Transmembrane helix</keyword>
<dbReference type="PANTHER" id="PTHR32073">
    <property type="entry name" value="GH11358P"/>
    <property type="match status" value="1"/>
</dbReference>
<dbReference type="InterPro" id="IPR020519">
    <property type="entry name" value="DIPK2A/B"/>
</dbReference>
<dbReference type="EMBL" id="WNWW01000255">
    <property type="protein sequence ID" value="KAF3427412.1"/>
    <property type="molecule type" value="Genomic_DNA"/>
</dbReference>